<dbReference type="Gene3D" id="1.10.533.10">
    <property type="entry name" value="Death Domain, Fas"/>
    <property type="match status" value="3"/>
</dbReference>
<evidence type="ECO:0000259" key="1">
    <source>
        <dbReference type="PROSITE" id="PS50017"/>
    </source>
</evidence>
<dbReference type="Pfam" id="PF00531">
    <property type="entry name" value="Death"/>
    <property type="match status" value="1"/>
</dbReference>
<comment type="caution">
    <text evidence="2">The sequence shown here is derived from an EMBL/GenBank/DDBJ whole genome shotgun (WGS) entry which is preliminary data.</text>
</comment>
<gene>
    <name evidence="2" type="ORF">PLOB_00048045</name>
</gene>
<evidence type="ECO:0000313" key="3">
    <source>
        <dbReference type="Proteomes" id="UP001159405"/>
    </source>
</evidence>
<dbReference type="InterPro" id="IPR011029">
    <property type="entry name" value="DEATH-like_dom_sf"/>
</dbReference>
<dbReference type="InterPro" id="IPR042355">
    <property type="entry name" value="IGFLR1"/>
</dbReference>
<dbReference type="EMBL" id="CALNXK010000009">
    <property type="protein sequence ID" value="CAH3042009.1"/>
    <property type="molecule type" value="Genomic_DNA"/>
</dbReference>
<name>A0ABN8N3F1_9CNID</name>
<dbReference type="PANTHER" id="PTHR14657:SF2">
    <property type="entry name" value="IGF-LIKE FAMILY RECEPTOR 1"/>
    <property type="match status" value="1"/>
</dbReference>
<evidence type="ECO:0000313" key="2">
    <source>
        <dbReference type="EMBL" id="CAH3042009.1"/>
    </source>
</evidence>
<dbReference type="SMART" id="SM00005">
    <property type="entry name" value="DEATH"/>
    <property type="match status" value="2"/>
</dbReference>
<dbReference type="InterPro" id="IPR000488">
    <property type="entry name" value="Death_dom"/>
</dbReference>
<feature type="domain" description="Death" evidence="1">
    <location>
        <begin position="111"/>
        <end position="175"/>
    </location>
</feature>
<organism evidence="2 3">
    <name type="scientific">Porites lobata</name>
    <dbReference type="NCBI Taxonomy" id="104759"/>
    <lineage>
        <taxon>Eukaryota</taxon>
        <taxon>Metazoa</taxon>
        <taxon>Cnidaria</taxon>
        <taxon>Anthozoa</taxon>
        <taxon>Hexacorallia</taxon>
        <taxon>Scleractinia</taxon>
        <taxon>Fungiina</taxon>
        <taxon>Poritidae</taxon>
        <taxon>Porites</taxon>
    </lineage>
</organism>
<dbReference type="PROSITE" id="PS50017">
    <property type="entry name" value="DEATH_DOMAIN"/>
    <property type="match status" value="2"/>
</dbReference>
<feature type="domain" description="Death" evidence="1">
    <location>
        <begin position="208"/>
        <end position="274"/>
    </location>
</feature>
<proteinExistence type="predicted"/>
<reference evidence="2 3" key="1">
    <citation type="submission" date="2022-05" db="EMBL/GenBank/DDBJ databases">
        <authorList>
            <consortium name="Genoscope - CEA"/>
            <person name="William W."/>
        </authorList>
    </citation>
    <scope>NUCLEOTIDE SEQUENCE [LARGE SCALE GENOMIC DNA]</scope>
</reference>
<protein>
    <recommendedName>
        <fullName evidence="1">Death domain-containing protein</fullName>
    </recommendedName>
</protein>
<keyword evidence="3" id="KW-1185">Reference proteome</keyword>
<dbReference type="SUPFAM" id="SSF47986">
    <property type="entry name" value="DEATH domain"/>
    <property type="match status" value="3"/>
</dbReference>
<dbReference type="Proteomes" id="UP001159405">
    <property type="component" value="Unassembled WGS sequence"/>
</dbReference>
<sequence>MMDMLALRLDQSNPGSQHLAAEFNVPEKVKMKCQYSRENSPTKHMLEIKQSAEDTHFSVQDLIDGLRAISRNDLVKKMEDCHPGSASLQELRSQYPIIFENICLDLDHHNNWKDLGRNINIPDETLQQIATPTSCVNTVLEILEKKNPRLTVKKMRNVLKGMQREDVCNVLHKYLQDSDTIATLLENIDCLEKVAILLAGEETPGKKNWLHFARELGVSKEECDSLKPKGNPSPTRALMKYLVQVNPDLTVERFMQALEKIQRKDVVSALRELIRAKQDAEDGPNISCPASRNES</sequence>
<accession>A0ABN8N3F1</accession>
<dbReference type="PANTHER" id="PTHR14657">
    <property type="entry name" value="IGF-LIKE FAMILY RECEPTOR 1"/>
    <property type="match status" value="1"/>
</dbReference>